<dbReference type="InterPro" id="IPR011032">
    <property type="entry name" value="GroES-like_sf"/>
</dbReference>
<dbReference type="Pfam" id="PF08240">
    <property type="entry name" value="ADH_N"/>
    <property type="match status" value="1"/>
</dbReference>
<dbReference type="AlphaFoldDB" id="A0A7X0ESU4"/>
<comment type="caution">
    <text evidence="3">The sequence shown here is derived from an EMBL/GenBank/DDBJ whole genome shotgun (WGS) entry which is preliminary data.</text>
</comment>
<dbReference type="InterPro" id="IPR020843">
    <property type="entry name" value="ER"/>
</dbReference>
<dbReference type="Pfam" id="PF00107">
    <property type="entry name" value="ADH_zinc_N"/>
    <property type="match status" value="1"/>
</dbReference>
<accession>A0A7X0ESU4</accession>
<keyword evidence="1" id="KW-0521">NADP</keyword>
<dbReference type="EC" id="1.6.5.5" evidence="3"/>
<reference evidence="3 4" key="1">
    <citation type="submission" date="2020-08" db="EMBL/GenBank/DDBJ databases">
        <title>Functional genomics of gut bacteria from endangered species of beetles.</title>
        <authorList>
            <person name="Carlos-Shanley C."/>
        </authorList>
    </citation>
    <scope>NUCLEOTIDE SEQUENCE [LARGE SCALE GENOMIC DNA]</scope>
    <source>
        <strain evidence="3 4">S00202</strain>
    </source>
</reference>
<dbReference type="SMART" id="SM00829">
    <property type="entry name" value="PKS_ER"/>
    <property type="match status" value="1"/>
</dbReference>
<dbReference type="InterPro" id="IPR036291">
    <property type="entry name" value="NAD(P)-bd_dom_sf"/>
</dbReference>
<protein>
    <submittedName>
        <fullName evidence="3">NADPH2:quinone reductase</fullName>
        <ecNumber evidence="3">1.6.5.5</ecNumber>
    </submittedName>
</protein>
<dbReference type="RefSeq" id="WP_184684795.1">
    <property type="nucleotide sequence ID" value="NZ_JACHLL010000006.1"/>
</dbReference>
<dbReference type="GO" id="GO:0003960">
    <property type="term" value="F:quinone reductase (NADPH) activity"/>
    <property type="evidence" value="ECO:0007669"/>
    <property type="project" value="UniProtKB-EC"/>
</dbReference>
<dbReference type="PANTHER" id="PTHR44154">
    <property type="entry name" value="QUINONE OXIDOREDUCTASE"/>
    <property type="match status" value="1"/>
</dbReference>
<evidence type="ECO:0000313" key="3">
    <source>
        <dbReference type="EMBL" id="MBB6342932.1"/>
    </source>
</evidence>
<dbReference type="SUPFAM" id="SSF50129">
    <property type="entry name" value="GroES-like"/>
    <property type="match status" value="1"/>
</dbReference>
<name>A0A7X0ESU4_9PSED</name>
<dbReference type="Gene3D" id="3.90.180.10">
    <property type="entry name" value="Medium-chain alcohol dehydrogenases, catalytic domain"/>
    <property type="match status" value="1"/>
</dbReference>
<sequence>MQAFVINQFGPTDIFEQVELPTPKAGKGQLLVAIAASSINPLDYKIRRGDFPGFTHDFPAILHGDFAGTVSAVGEDVTGFAVGDQVYGCAGGVRGRQGALADFMQVDAALVAHKPANLSMAEAAVLPLVAITAWEGLIDQADIQPGDRVLVHAGTGGVGHIAAQLAKWKGAKVFTTVSSPEKAALSREYGADITINYRSMTVEQYVEQYTGGRGFDVVVDTVGGATFEQSLLAARVGGTIISVLALGKLDLTLAWARKQSIHCVNMSWPMATGIGMQQHGFILGQIAHLAESGRLRPLLDPQSFDFPRIAAAHAYAESGQAVGKISLTRG</sequence>
<proteinExistence type="predicted"/>
<gene>
    <name evidence="3" type="ORF">HNP49_003120</name>
</gene>
<dbReference type="Proteomes" id="UP000557193">
    <property type="component" value="Unassembled WGS sequence"/>
</dbReference>
<dbReference type="InterPro" id="IPR013149">
    <property type="entry name" value="ADH-like_C"/>
</dbReference>
<evidence type="ECO:0000313" key="4">
    <source>
        <dbReference type="Proteomes" id="UP000557193"/>
    </source>
</evidence>
<dbReference type="PANTHER" id="PTHR44154:SF1">
    <property type="entry name" value="QUINONE OXIDOREDUCTASE"/>
    <property type="match status" value="1"/>
</dbReference>
<dbReference type="CDD" id="cd08272">
    <property type="entry name" value="MDR6"/>
    <property type="match status" value="1"/>
</dbReference>
<evidence type="ECO:0000256" key="1">
    <source>
        <dbReference type="ARBA" id="ARBA00022857"/>
    </source>
</evidence>
<dbReference type="InterPro" id="IPR051603">
    <property type="entry name" value="Zinc-ADH_QOR/CCCR"/>
</dbReference>
<feature type="domain" description="Enoyl reductase (ER)" evidence="2">
    <location>
        <begin position="10"/>
        <end position="327"/>
    </location>
</feature>
<organism evidence="3 4">
    <name type="scientific">Pseudomonas fluvialis</name>
    <dbReference type="NCBI Taxonomy" id="1793966"/>
    <lineage>
        <taxon>Bacteria</taxon>
        <taxon>Pseudomonadati</taxon>
        <taxon>Pseudomonadota</taxon>
        <taxon>Gammaproteobacteria</taxon>
        <taxon>Pseudomonadales</taxon>
        <taxon>Pseudomonadaceae</taxon>
        <taxon>Pseudomonas</taxon>
    </lineage>
</organism>
<dbReference type="EMBL" id="JACHLL010000006">
    <property type="protein sequence ID" value="MBB6342932.1"/>
    <property type="molecule type" value="Genomic_DNA"/>
</dbReference>
<dbReference type="InterPro" id="IPR013154">
    <property type="entry name" value="ADH-like_N"/>
</dbReference>
<dbReference type="Gene3D" id="3.40.50.720">
    <property type="entry name" value="NAD(P)-binding Rossmann-like Domain"/>
    <property type="match status" value="1"/>
</dbReference>
<evidence type="ECO:0000259" key="2">
    <source>
        <dbReference type="SMART" id="SM00829"/>
    </source>
</evidence>
<keyword evidence="3" id="KW-0560">Oxidoreductase</keyword>
<keyword evidence="4" id="KW-1185">Reference proteome</keyword>
<dbReference type="SUPFAM" id="SSF51735">
    <property type="entry name" value="NAD(P)-binding Rossmann-fold domains"/>
    <property type="match status" value="1"/>
</dbReference>